<dbReference type="RefSeq" id="WP_092351485.1">
    <property type="nucleotide sequence ID" value="NZ_FOIN01000001.1"/>
</dbReference>
<evidence type="ECO:0000313" key="1">
    <source>
        <dbReference type="EMBL" id="SET07217.1"/>
    </source>
</evidence>
<dbReference type="Proteomes" id="UP000198558">
    <property type="component" value="Unassembled WGS sequence"/>
</dbReference>
<protein>
    <submittedName>
        <fullName evidence="1">Uncharacterized protein</fullName>
    </submittedName>
</protein>
<sequence length="326" mass="37819">MIDWDSYDQHLKVQGASLRESRLNRAKYHINKYGKDNPSYKKVKVNGKNMILAINSGTKPYYKKFHTMPDETIYPGDIVYWKDTVWLVTNADFDDELYIDGNLQQCNFKLRWQNKSREIIERDIVATAYNSGVEDKALITIGYDQLMIYIPFDKDTIELERDQRFFISNNQKKPTPYKLTSINTTSNVYNGHGYLQLIVSEDVYHEDDNLILGICDYKAPNSSDTHEDDLYAKIVYKSLKIKSGYDKGTTFSAEFYNQDLKQNNISPTWSINSTFNELLTIKEDGDKITILINDDSYIGQRISLSLKDKEGNYQDDNIILEVTGLF</sequence>
<dbReference type="AlphaFoldDB" id="A0A1I0BJQ1"/>
<dbReference type="OrthoDB" id="1864046at2"/>
<name>A0A1I0BJQ1_9FIRM</name>
<dbReference type="GeneID" id="78287199"/>
<reference evidence="2" key="1">
    <citation type="submission" date="2016-10" db="EMBL/GenBank/DDBJ databases">
        <authorList>
            <person name="Varghese N."/>
            <person name="Submissions S."/>
        </authorList>
    </citation>
    <scope>NUCLEOTIDE SEQUENCE [LARGE SCALE GENOMIC DNA]</scope>
    <source>
        <strain evidence="2">DSM 1551</strain>
    </source>
</reference>
<proteinExistence type="predicted"/>
<keyword evidence="2" id="KW-1185">Reference proteome</keyword>
<gene>
    <name evidence="1" type="ORF">SAMN04489758_101155</name>
</gene>
<accession>A0A1I0BJQ1</accession>
<evidence type="ECO:0000313" key="2">
    <source>
        <dbReference type="Proteomes" id="UP000198558"/>
    </source>
</evidence>
<dbReference type="EMBL" id="FOIN01000001">
    <property type="protein sequence ID" value="SET07217.1"/>
    <property type="molecule type" value="Genomic_DNA"/>
</dbReference>
<organism evidence="1 2">
    <name type="scientific">Thomasclavelia cocleata</name>
    <dbReference type="NCBI Taxonomy" id="69824"/>
    <lineage>
        <taxon>Bacteria</taxon>
        <taxon>Bacillati</taxon>
        <taxon>Bacillota</taxon>
        <taxon>Erysipelotrichia</taxon>
        <taxon>Erysipelotrichales</taxon>
        <taxon>Coprobacillaceae</taxon>
        <taxon>Thomasclavelia</taxon>
    </lineage>
</organism>